<reference evidence="2 3" key="1">
    <citation type="journal article" date="2020" name="ISME J.">
        <title>Uncovering the hidden diversity of litter-decomposition mechanisms in mushroom-forming fungi.</title>
        <authorList>
            <person name="Floudas D."/>
            <person name="Bentzer J."/>
            <person name="Ahren D."/>
            <person name="Johansson T."/>
            <person name="Persson P."/>
            <person name="Tunlid A."/>
        </authorList>
    </citation>
    <scope>NUCLEOTIDE SEQUENCE [LARGE SCALE GENOMIC DNA]</scope>
    <source>
        <strain evidence="2 3">CBS 661.87</strain>
    </source>
</reference>
<dbReference type="OrthoDB" id="3264482at2759"/>
<evidence type="ECO:0000256" key="1">
    <source>
        <dbReference type="SAM" id="MobiDB-lite"/>
    </source>
</evidence>
<keyword evidence="3" id="KW-1185">Reference proteome</keyword>
<evidence type="ECO:0000313" key="3">
    <source>
        <dbReference type="Proteomes" id="UP000565441"/>
    </source>
</evidence>
<name>A0A8H5M766_9AGAR</name>
<feature type="region of interest" description="Disordered" evidence="1">
    <location>
        <begin position="1"/>
        <end position="23"/>
    </location>
</feature>
<gene>
    <name evidence="2" type="ORF">D9615_004801</name>
</gene>
<dbReference type="EMBL" id="JAACJP010000007">
    <property type="protein sequence ID" value="KAF5383287.1"/>
    <property type="molecule type" value="Genomic_DNA"/>
</dbReference>
<sequence>MSLKRKRRDTTAADEYTVTPTPHTRDDAMVALRSLMKQYRVDPSMLEDDDSEPGEEVRVSEITYAEVAPLVGLVHWNNLKDIGVFEIHRSRIPTNLFKSIVMDMDVMLMQYGSPYEHQTVEARSRFFSPIFNHLVKLFTFMLRNDLETTIGGRFGAQGRIEHLFKIFGAVAILFVEVKLKVRNEVERVEAIAQAIAECDSCDLDNSSHDFSLPIHCIYSDGESFEFFKFERKPNPSFLRGCFEGDPKHLRRGLQVPDYTTMETSLPFILQLRCICETIFDVMLSAYFAGLQAYYNRSEEGKKQYHKRLSSDELDRAIQPAQRALAAFREAEGLRKAGDIVSADATVEEALLALHESTGAVPSIYESTLIMRGWDDDEVRRA</sequence>
<dbReference type="Proteomes" id="UP000565441">
    <property type="component" value="Unassembled WGS sequence"/>
</dbReference>
<comment type="caution">
    <text evidence="2">The sequence shown here is derived from an EMBL/GenBank/DDBJ whole genome shotgun (WGS) entry which is preliminary data.</text>
</comment>
<accession>A0A8H5M766</accession>
<evidence type="ECO:0000313" key="2">
    <source>
        <dbReference type="EMBL" id="KAF5383287.1"/>
    </source>
</evidence>
<organism evidence="2 3">
    <name type="scientific">Tricholomella constricta</name>
    <dbReference type="NCBI Taxonomy" id="117010"/>
    <lineage>
        <taxon>Eukaryota</taxon>
        <taxon>Fungi</taxon>
        <taxon>Dikarya</taxon>
        <taxon>Basidiomycota</taxon>
        <taxon>Agaricomycotina</taxon>
        <taxon>Agaricomycetes</taxon>
        <taxon>Agaricomycetidae</taxon>
        <taxon>Agaricales</taxon>
        <taxon>Tricholomatineae</taxon>
        <taxon>Lyophyllaceae</taxon>
        <taxon>Tricholomella</taxon>
    </lineage>
</organism>
<dbReference type="AlphaFoldDB" id="A0A8H5M766"/>
<proteinExistence type="predicted"/>
<protein>
    <submittedName>
        <fullName evidence="2">Uncharacterized protein</fullName>
    </submittedName>
</protein>